<dbReference type="RefSeq" id="WP_170820305.1">
    <property type="nucleotide sequence ID" value="NZ_JAAOXG010000007.1"/>
</dbReference>
<reference evidence="1 2" key="1">
    <citation type="submission" date="2020-03" db="EMBL/GenBank/DDBJ databases">
        <title>Genome Sequence of industrial isolate, B5A.</title>
        <authorList>
            <person name="Sharma S."/>
            <person name="Patil P.B."/>
            <person name="Korpole S."/>
        </authorList>
    </citation>
    <scope>NUCLEOTIDE SEQUENCE [LARGE SCALE GENOMIC DNA]</scope>
    <source>
        <strain evidence="1 2">PI-S10-B5A</strain>
    </source>
</reference>
<evidence type="ECO:0000313" key="2">
    <source>
        <dbReference type="Proteomes" id="UP000539052"/>
    </source>
</evidence>
<proteinExistence type="predicted"/>
<dbReference type="EMBL" id="JAAOXG010000007">
    <property type="protein sequence ID" value="NNJ29004.1"/>
    <property type="molecule type" value="Genomic_DNA"/>
</dbReference>
<gene>
    <name evidence="1" type="ORF">G9470_04215</name>
</gene>
<dbReference type="Proteomes" id="UP000539052">
    <property type="component" value="Unassembled WGS sequence"/>
</dbReference>
<sequence>MGKQNKEIIDNMEFLMKELHKEWDRTGAVKASVFISLEEVEDVNKVILLRIAKQQKEVENGDITFKKSVRLSRECYILLRLARKIKTEEHRTYRNGTCYEFEVALDKDELKLFKEMFGEKVK</sequence>
<organism evidence="1 2">
    <name type="scientific">Lacrimispora defluvii</name>
    <dbReference type="NCBI Taxonomy" id="2719233"/>
    <lineage>
        <taxon>Bacteria</taxon>
        <taxon>Bacillati</taxon>
        <taxon>Bacillota</taxon>
        <taxon>Clostridia</taxon>
        <taxon>Lachnospirales</taxon>
        <taxon>Lachnospiraceae</taxon>
        <taxon>Lacrimispora</taxon>
    </lineage>
</organism>
<keyword evidence="2" id="KW-1185">Reference proteome</keyword>
<comment type="caution">
    <text evidence="1">The sequence shown here is derived from an EMBL/GenBank/DDBJ whole genome shotgun (WGS) entry which is preliminary data.</text>
</comment>
<protein>
    <submittedName>
        <fullName evidence="1">Uncharacterized protein</fullName>
    </submittedName>
</protein>
<name>A0ABX1VLW1_9FIRM</name>
<accession>A0ABX1VLW1</accession>
<evidence type="ECO:0000313" key="1">
    <source>
        <dbReference type="EMBL" id="NNJ29004.1"/>
    </source>
</evidence>